<evidence type="ECO:0000313" key="2">
    <source>
        <dbReference type="Proteomes" id="UP001732700"/>
    </source>
</evidence>
<name>A0ACD5U7R5_AVESA</name>
<sequence length="106" mass="11557">MALKIGLQKLENIGCSPTVVESDSLELINACKGETEIWSPYSAILADCFEIAQRMANISFLHCLREANKVAHNLARLAFDSDSVIAWDGDPHSSVLADALYDVTFG</sequence>
<accession>A0ACD5U7R5</accession>
<reference evidence="1" key="1">
    <citation type="submission" date="2021-05" db="EMBL/GenBank/DDBJ databases">
        <authorList>
            <person name="Scholz U."/>
            <person name="Mascher M."/>
            <person name="Fiebig A."/>
        </authorList>
    </citation>
    <scope>NUCLEOTIDE SEQUENCE [LARGE SCALE GENOMIC DNA]</scope>
</reference>
<protein>
    <submittedName>
        <fullName evidence="1">Uncharacterized protein</fullName>
    </submittedName>
</protein>
<dbReference type="Proteomes" id="UP001732700">
    <property type="component" value="Chromosome 1D"/>
</dbReference>
<keyword evidence="2" id="KW-1185">Reference proteome</keyword>
<evidence type="ECO:0000313" key="1">
    <source>
        <dbReference type="EnsemblPlants" id="AVESA.00010b.r2.1DG0194350.1.CDS.1"/>
    </source>
</evidence>
<reference evidence="1" key="2">
    <citation type="submission" date="2025-09" db="UniProtKB">
        <authorList>
            <consortium name="EnsemblPlants"/>
        </authorList>
    </citation>
    <scope>IDENTIFICATION</scope>
</reference>
<organism evidence="1 2">
    <name type="scientific">Avena sativa</name>
    <name type="common">Oat</name>
    <dbReference type="NCBI Taxonomy" id="4498"/>
    <lineage>
        <taxon>Eukaryota</taxon>
        <taxon>Viridiplantae</taxon>
        <taxon>Streptophyta</taxon>
        <taxon>Embryophyta</taxon>
        <taxon>Tracheophyta</taxon>
        <taxon>Spermatophyta</taxon>
        <taxon>Magnoliopsida</taxon>
        <taxon>Liliopsida</taxon>
        <taxon>Poales</taxon>
        <taxon>Poaceae</taxon>
        <taxon>BOP clade</taxon>
        <taxon>Pooideae</taxon>
        <taxon>Poodae</taxon>
        <taxon>Poeae</taxon>
        <taxon>Poeae Chloroplast Group 1 (Aveneae type)</taxon>
        <taxon>Aveninae</taxon>
        <taxon>Avena</taxon>
    </lineage>
</organism>
<dbReference type="EnsemblPlants" id="AVESA.00010b.r2.1DG0194350.1">
    <property type="protein sequence ID" value="AVESA.00010b.r2.1DG0194350.1.CDS.1"/>
    <property type="gene ID" value="AVESA.00010b.r2.1DG0194350"/>
</dbReference>
<proteinExistence type="predicted"/>